<reference evidence="6 7" key="1">
    <citation type="journal article" date="2014" name="Nat. Genet.">
        <title>Whole-genome sequence of a flatfish provides insights into ZW sex chromosome evolution and adaptation to a benthic lifestyle.</title>
        <authorList>
            <person name="Chen S."/>
            <person name="Zhang G."/>
            <person name="Shao C."/>
            <person name="Huang Q."/>
            <person name="Liu G."/>
            <person name="Zhang P."/>
            <person name="Song W."/>
            <person name="An N."/>
            <person name="Chalopin D."/>
            <person name="Volff J.N."/>
            <person name="Hong Y."/>
            <person name="Li Q."/>
            <person name="Sha Z."/>
            <person name="Zhou H."/>
            <person name="Xie M."/>
            <person name="Yu Q."/>
            <person name="Liu Y."/>
            <person name="Xiang H."/>
            <person name="Wang N."/>
            <person name="Wu K."/>
            <person name="Yang C."/>
            <person name="Zhou Q."/>
            <person name="Liao X."/>
            <person name="Yang L."/>
            <person name="Hu Q."/>
            <person name="Zhang J."/>
            <person name="Meng L."/>
            <person name="Jin L."/>
            <person name="Tian Y."/>
            <person name="Lian J."/>
            <person name="Yang J."/>
            <person name="Miao G."/>
            <person name="Liu S."/>
            <person name="Liang Z."/>
            <person name="Yan F."/>
            <person name="Li Y."/>
            <person name="Sun B."/>
            <person name="Zhang H."/>
            <person name="Zhang J."/>
            <person name="Zhu Y."/>
            <person name="Du M."/>
            <person name="Zhao Y."/>
            <person name="Schartl M."/>
            <person name="Tang Q."/>
            <person name="Wang J."/>
        </authorList>
    </citation>
    <scope>NUCLEOTIDE SEQUENCE</scope>
</reference>
<proteinExistence type="inferred from homology"/>
<dbReference type="PANTHER" id="PTHR12103:SF19">
    <property type="entry name" value="5'-NUCLEOTIDASE DOMAIN-CONTAINING 2"/>
    <property type="match status" value="1"/>
</dbReference>
<dbReference type="FunFam" id="3.40.50.1000:FF:000026">
    <property type="entry name" value="NT5DC3 isoform 1"/>
    <property type="match status" value="1"/>
</dbReference>
<evidence type="ECO:0000256" key="3">
    <source>
        <dbReference type="ARBA" id="ARBA00022801"/>
    </source>
</evidence>
<evidence type="ECO:0000313" key="7">
    <source>
        <dbReference type="Proteomes" id="UP000265120"/>
    </source>
</evidence>
<reference evidence="6" key="3">
    <citation type="submission" date="2025-09" db="UniProtKB">
        <authorList>
            <consortium name="Ensembl"/>
        </authorList>
    </citation>
    <scope>IDENTIFICATION</scope>
</reference>
<dbReference type="AlphaFoldDB" id="A0A3P8WUF9"/>
<dbReference type="GeneID" id="103385364"/>
<feature type="region of interest" description="Disordered" evidence="5">
    <location>
        <begin position="15"/>
        <end position="90"/>
    </location>
</feature>
<dbReference type="SUPFAM" id="SSF56784">
    <property type="entry name" value="HAD-like"/>
    <property type="match status" value="1"/>
</dbReference>
<dbReference type="InterPro" id="IPR023214">
    <property type="entry name" value="HAD_sf"/>
</dbReference>
<dbReference type="NCBIfam" id="TIGR02244">
    <property type="entry name" value="HAD-IG-Ncltidse"/>
    <property type="match status" value="1"/>
</dbReference>
<evidence type="ECO:0000256" key="1">
    <source>
        <dbReference type="ARBA" id="ARBA00009589"/>
    </source>
</evidence>
<dbReference type="GO" id="GO:0008253">
    <property type="term" value="F:5'-nucleotidase activity"/>
    <property type="evidence" value="ECO:0007669"/>
    <property type="project" value="TreeGrafter"/>
</dbReference>
<name>A0A3P8WUF9_CYNSE</name>
<organism evidence="6 7">
    <name type="scientific">Cynoglossus semilaevis</name>
    <name type="common">Tongue sole</name>
    <dbReference type="NCBI Taxonomy" id="244447"/>
    <lineage>
        <taxon>Eukaryota</taxon>
        <taxon>Metazoa</taxon>
        <taxon>Chordata</taxon>
        <taxon>Craniata</taxon>
        <taxon>Vertebrata</taxon>
        <taxon>Euteleostomi</taxon>
        <taxon>Actinopterygii</taxon>
        <taxon>Neopterygii</taxon>
        <taxon>Teleostei</taxon>
        <taxon>Neoteleostei</taxon>
        <taxon>Acanthomorphata</taxon>
        <taxon>Carangaria</taxon>
        <taxon>Pleuronectiformes</taxon>
        <taxon>Pleuronectoidei</taxon>
        <taxon>Cynoglossidae</taxon>
        <taxon>Cynoglossinae</taxon>
        <taxon>Cynoglossus</taxon>
    </lineage>
</organism>
<dbReference type="CDD" id="cd07522">
    <property type="entry name" value="HAD_cN-II"/>
    <property type="match status" value="1"/>
</dbReference>
<comment type="similarity">
    <text evidence="1">Belongs to the 5'(3')-deoxyribonucleotidase family.</text>
</comment>
<sequence length="602" mass="68813">MSIKTICTVLSRALRSSGNHGSPLVAGSANGSRLSSTCGSCGGKGEEETEQSCSSDPERPSGDVHSSCSESAPAEAKTRPKKKVGGSGVGGVRGRSFTSTAAPIDQVSYLWSRYNDMKRLVHELIPPGACKILNASAIYANNEVSLGEVDIYGFDYDYTLALYSNALNTMIYNKAKDFLIEHFKYPVDIRKYDYIPSFATRGLHYDIQKGLLMKIDAFHYIEPGTVYRGLNPVPDEEVLELFGGTFHIPLSMDSGFYGKGPKVKQFMDIFSIPEMTLLAVANDFFITNDIDYDPVHLFKDVSEAIGMVHLKGYMYKWIMQDLDKYILRGEETEAVLHRLVSQKKKLFLITNSPFSFVDKGMKHMVGKDWRDFFDVVIVQADKPHFFTDCIKPFRRLDTNGDLRWEKIKNLEKGQIYKQGNLVDFLRLTGWRGSKVLYFGDHLYSDLADLTLRHGWRTGAIVPELEQETKVVCTDRYALNLTWLQAVTGLLEQLQTHQDLESKRVFQEWQKEREELRIMTKNLFNPQFGSIFRTCHNPTYFSRRLCRFSDIYMASLSCLLNYDPTYTFYPRRTPLQHEAPLWMDQLCTGCRKTPFLEEMSHIR</sequence>
<keyword evidence="4" id="KW-0460">Magnesium</keyword>
<evidence type="ECO:0000256" key="2">
    <source>
        <dbReference type="ARBA" id="ARBA00022723"/>
    </source>
</evidence>
<dbReference type="Gene3D" id="3.40.50.1000">
    <property type="entry name" value="HAD superfamily/HAD-like"/>
    <property type="match status" value="1"/>
</dbReference>
<dbReference type="OMA" id="LWARGNR"/>
<feature type="compositionally biased region" description="Polar residues" evidence="5">
    <location>
        <begin position="29"/>
        <end position="39"/>
    </location>
</feature>
<dbReference type="STRING" id="244447.ENSCSEP00000031068"/>
<keyword evidence="3" id="KW-0378">Hydrolase</keyword>
<protein>
    <submittedName>
        <fullName evidence="6">5'-nucleotidase domain containing 2</fullName>
    </submittedName>
</protein>
<dbReference type="Pfam" id="PF05761">
    <property type="entry name" value="5_nucleotid"/>
    <property type="match status" value="1"/>
</dbReference>
<evidence type="ECO:0000256" key="4">
    <source>
        <dbReference type="ARBA" id="ARBA00022842"/>
    </source>
</evidence>
<keyword evidence="2" id="KW-0479">Metal-binding</keyword>
<evidence type="ECO:0000256" key="5">
    <source>
        <dbReference type="SAM" id="MobiDB-lite"/>
    </source>
</evidence>
<dbReference type="InterPro" id="IPR036412">
    <property type="entry name" value="HAD-like_sf"/>
</dbReference>
<keyword evidence="7" id="KW-1185">Reference proteome</keyword>
<dbReference type="KEGG" id="csem:103385364"/>
<dbReference type="CTD" id="64943"/>
<dbReference type="Proteomes" id="UP000265120">
    <property type="component" value="Chromosome 10"/>
</dbReference>
<dbReference type="InParanoid" id="A0A3P8WUF9"/>
<dbReference type="Ensembl" id="ENSCSET00000031475.1">
    <property type="protein sequence ID" value="ENSCSEP00000031068.1"/>
    <property type="gene ID" value="ENSCSEG00000019886.1"/>
</dbReference>
<dbReference type="OrthoDB" id="409330at2759"/>
<evidence type="ECO:0000313" key="6">
    <source>
        <dbReference type="Ensembl" id="ENSCSEP00000031068.1"/>
    </source>
</evidence>
<dbReference type="PANTHER" id="PTHR12103">
    <property type="entry name" value="5'-NUCLEOTIDASE DOMAIN-CONTAINING"/>
    <property type="match status" value="1"/>
</dbReference>
<dbReference type="InterPro" id="IPR008380">
    <property type="entry name" value="HAD-SF_hydro_IG_5-nucl"/>
</dbReference>
<dbReference type="GO" id="GO:0046872">
    <property type="term" value="F:metal ion binding"/>
    <property type="evidence" value="ECO:0007669"/>
    <property type="project" value="UniProtKB-KW"/>
</dbReference>
<accession>A0A3P8WUF9</accession>
<dbReference type="GeneTree" id="ENSGT00940000164911"/>
<reference evidence="6" key="2">
    <citation type="submission" date="2025-08" db="UniProtKB">
        <authorList>
            <consortium name="Ensembl"/>
        </authorList>
    </citation>
    <scope>IDENTIFICATION</scope>
</reference>
<dbReference type="FunCoup" id="A0A3P8WUF9">
    <property type="interactions" value="739"/>
</dbReference>
<dbReference type="RefSeq" id="XP_008317453.1">
    <property type="nucleotide sequence ID" value="XM_008319231.3"/>
</dbReference>